<evidence type="ECO:0000313" key="7">
    <source>
        <dbReference type="Proteomes" id="UP000199586"/>
    </source>
</evidence>
<dbReference type="InterPro" id="IPR036390">
    <property type="entry name" value="WH_DNA-bd_sf"/>
</dbReference>
<keyword evidence="1" id="KW-0805">Transcription regulation</keyword>
<feature type="domain" description="HTH crp-type" evidence="5">
    <location>
        <begin position="154"/>
        <end position="228"/>
    </location>
</feature>
<dbReference type="AlphaFoldDB" id="A0A1I5UA36"/>
<evidence type="ECO:0000259" key="4">
    <source>
        <dbReference type="PROSITE" id="PS50042"/>
    </source>
</evidence>
<keyword evidence="6" id="KW-0808">Transferase</keyword>
<evidence type="ECO:0000313" key="6">
    <source>
        <dbReference type="EMBL" id="SFP92159.1"/>
    </source>
</evidence>
<sequence length="253" mass="27333">MTLASLVGARRSALAQRLSHYLRLTSDEMDAIDALEHGDRRLPAGATLIDQDGPVDMLYVVQHGWLHSSLRLPSGGRQILRFHYAGDLIGTSSIAWSQAAATLTAVSDCIVSAVPKPALGELFATQRRVGGLLFAVSAAENVAMADRLTSIGRMDSIQRLATLLLDITARLRVTAGGVVDTIELPLTQADLGDALGLTKVHVNRTFREMEARGMIARHGRRLTILHEAELKAFTGFVDRYETVATEWLPAAAA</sequence>
<dbReference type="Pfam" id="PF00027">
    <property type="entry name" value="cNMP_binding"/>
    <property type="match status" value="1"/>
</dbReference>
<reference evidence="6 7" key="1">
    <citation type="submission" date="2016-10" db="EMBL/GenBank/DDBJ databases">
        <authorList>
            <person name="de Groot N.N."/>
        </authorList>
    </citation>
    <scope>NUCLEOTIDE SEQUENCE [LARGE SCALE GENOMIC DNA]</scope>
    <source>
        <strain evidence="6 7">CGMCC 1.9113</strain>
    </source>
</reference>
<gene>
    <name evidence="6" type="ORF">SAMN04488241_1118</name>
</gene>
<name>A0A1I5UA36_9SPHN</name>
<accession>A0A1I5UA36</accession>
<feature type="domain" description="Cyclic nucleotide-binding" evidence="4">
    <location>
        <begin position="30"/>
        <end position="123"/>
    </location>
</feature>
<dbReference type="RefSeq" id="WP_093334162.1">
    <property type="nucleotide sequence ID" value="NZ_FOXP01000011.1"/>
</dbReference>
<keyword evidence="6" id="KW-0418">Kinase</keyword>
<organism evidence="6 7">
    <name type="scientific">Sphingomonas rubra</name>
    <dbReference type="NCBI Taxonomy" id="634430"/>
    <lineage>
        <taxon>Bacteria</taxon>
        <taxon>Pseudomonadati</taxon>
        <taxon>Pseudomonadota</taxon>
        <taxon>Alphaproteobacteria</taxon>
        <taxon>Sphingomonadales</taxon>
        <taxon>Sphingomonadaceae</taxon>
        <taxon>Sphingomonas</taxon>
    </lineage>
</organism>
<dbReference type="Gene3D" id="1.10.10.10">
    <property type="entry name" value="Winged helix-like DNA-binding domain superfamily/Winged helix DNA-binding domain"/>
    <property type="match status" value="1"/>
</dbReference>
<dbReference type="InterPro" id="IPR012318">
    <property type="entry name" value="HTH_CRP"/>
</dbReference>
<evidence type="ECO:0000256" key="2">
    <source>
        <dbReference type="ARBA" id="ARBA00023125"/>
    </source>
</evidence>
<proteinExistence type="predicted"/>
<dbReference type="Pfam" id="PF13545">
    <property type="entry name" value="HTH_Crp_2"/>
    <property type="match status" value="1"/>
</dbReference>
<keyword evidence="7" id="KW-1185">Reference proteome</keyword>
<dbReference type="SMART" id="SM00419">
    <property type="entry name" value="HTH_CRP"/>
    <property type="match status" value="1"/>
</dbReference>
<dbReference type="STRING" id="634430.SAMN04488241_1118"/>
<dbReference type="SUPFAM" id="SSF51206">
    <property type="entry name" value="cAMP-binding domain-like"/>
    <property type="match status" value="1"/>
</dbReference>
<protein>
    <submittedName>
        <fullName evidence="6">cAMP-binding domain of CRP or a regulatory subunit of cAMP-dependent protein kinases</fullName>
    </submittedName>
</protein>
<dbReference type="GO" id="GO:0016301">
    <property type="term" value="F:kinase activity"/>
    <property type="evidence" value="ECO:0007669"/>
    <property type="project" value="UniProtKB-KW"/>
</dbReference>
<dbReference type="GO" id="GO:0003677">
    <property type="term" value="F:DNA binding"/>
    <property type="evidence" value="ECO:0007669"/>
    <property type="project" value="UniProtKB-KW"/>
</dbReference>
<dbReference type="SUPFAM" id="SSF46785">
    <property type="entry name" value="Winged helix' DNA-binding domain"/>
    <property type="match status" value="1"/>
</dbReference>
<dbReference type="CDD" id="cd00092">
    <property type="entry name" value="HTH_CRP"/>
    <property type="match status" value="1"/>
</dbReference>
<dbReference type="Gene3D" id="2.60.120.10">
    <property type="entry name" value="Jelly Rolls"/>
    <property type="match status" value="1"/>
</dbReference>
<evidence type="ECO:0000259" key="5">
    <source>
        <dbReference type="PROSITE" id="PS51063"/>
    </source>
</evidence>
<dbReference type="InterPro" id="IPR000595">
    <property type="entry name" value="cNMP-bd_dom"/>
</dbReference>
<dbReference type="InterPro" id="IPR036388">
    <property type="entry name" value="WH-like_DNA-bd_sf"/>
</dbReference>
<dbReference type="OrthoDB" id="6155297at2"/>
<dbReference type="Proteomes" id="UP000199586">
    <property type="component" value="Unassembled WGS sequence"/>
</dbReference>
<dbReference type="InterPro" id="IPR018490">
    <property type="entry name" value="cNMP-bd_dom_sf"/>
</dbReference>
<dbReference type="PROSITE" id="PS51063">
    <property type="entry name" value="HTH_CRP_2"/>
    <property type="match status" value="1"/>
</dbReference>
<dbReference type="GO" id="GO:0006355">
    <property type="term" value="P:regulation of DNA-templated transcription"/>
    <property type="evidence" value="ECO:0007669"/>
    <property type="project" value="InterPro"/>
</dbReference>
<keyword evidence="3" id="KW-0804">Transcription</keyword>
<dbReference type="EMBL" id="FOXP01000011">
    <property type="protein sequence ID" value="SFP92159.1"/>
    <property type="molecule type" value="Genomic_DNA"/>
</dbReference>
<evidence type="ECO:0000256" key="3">
    <source>
        <dbReference type="ARBA" id="ARBA00023163"/>
    </source>
</evidence>
<evidence type="ECO:0000256" key="1">
    <source>
        <dbReference type="ARBA" id="ARBA00023015"/>
    </source>
</evidence>
<keyword evidence="2" id="KW-0238">DNA-binding</keyword>
<dbReference type="PROSITE" id="PS50042">
    <property type="entry name" value="CNMP_BINDING_3"/>
    <property type="match status" value="1"/>
</dbReference>
<dbReference type="SMART" id="SM00100">
    <property type="entry name" value="cNMP"/>
    <property type="match status" value="1"/>
</dbReference>
<dbReference type="InterPro" id="IPR014710">
    <property type="entry name" value="RmlC-like_jellyroll"/>
</dbReference>
<dbReference type="CDD" id="cd00038">
    <property type="entry name" value="CAP_ED"/>
    <property type="match status" value="1"/>
</dbReference>